<sequence>MKGVLLGLDENIGFEDYLVVPENYESMRQSTTCRDGKVFTILCSIVTHSKIFALSLGRDRTRRTSHVGDRLVYTQRYKKTIIIESKIHVQIEAVKRVQGQNNAVIIVLLNVTRSKNVLDATFHLPPSRWHGICKSTYSLERVTTKSEKQKQLMSHV</sequence>
<dbReference type="Proteomes" id="UP000092460">
    <property type="component" value="Unassembled WGS sequence"/>
</dbReference>
<name>A0A1B0AU46_9MUSC</name>
<reference evidence="1" key="2">
    <citation type="submission" date="2020-05" db="UniProtKB">
        <authorList>
            <consortium name="EnsemblMetazoa"/>
        </authorList>
    </citation>
    <scope>IDENTIFICATION</scope>
    <source>
        <strain evidence="1">IAEA</strain>
    </source>
</reference>
<proteinExistence type="predicted"/>
<dbReference type="VEuPathDB" id="VectorBase:GPPI008671"/>
<protein>
    <submittedName>
        <fullName evidence="1">Uncharacterized protein</fullName>
    </submittedName>
</protein>
<accession>A0A1B0AU46</accession>
<dbReference type="EnsemblMetazoa" id="GPPI008671-RA">
    <property type="protein sequence ID" value="GPPI008671-PA"/>
    <property type="gene ID" value="GPPI008671"/>
</dbReference>
<organism evidence="1 2">
    <name type="scientific">Glossina palpalis gambiensis</name>
    <dbReference type="NCBI Taxonomy" id="67801"/>
    <lineage>
        <taxon>Eukaryota</taxon>
        <taxon>Metazoa</taxon>
        <taxon>Ecdysozoa</taxon>
        <taxon>Arthropoda</taxon>
        <taxon>Hexapoda</taxon>
        <taxon>Insecta</taxon>
        <taxon>Pterygota</taxon>
        <taxon>Neoptera</taxon>
        <taxon>Endopterygota</taxon>
        <taxon>Diptera</taxon>
        <taxon>Brachycera</taxon>
        <taxon>Muscomorpha</taxon>
        <taxon>Hippoboscoidea</taxon>
        <taxon>Glossinidae</taxon>
        <taxon>Glossina</taxon>
    </lineage>
</organism>
<reference evidence="2" key="1">
    <citation type="submission" date="2015-01" db="EMBL/GenBank/DDBJ databases">
        <authorList>
            <person name="Aksoy S."/>
            <person name="Warren W."/>
            <person name="Wilson R.K."/>
        </authorList>
    </citation>
    <scope>NUCLEOTIDE SEQUENCE [LARGE SCALE GENOMIC DNA]</scope>
    <source>
        <strain evidence="2">IAEA</strain>
    </source>
</reference>
<keyword evidence="2" id="KW-1185">Reference proteome</keyword>
<evidence type="ECO:0000313" key="1">
    <source>
        <dbReference type="EnsemblMetazoa" id="GPPI008671-PA"/>
    </source>
</evidence>
<dbReference type="AlphaFoldDB" id="A0A1B0AU46"/>
<dbReference type="EMBL" id="JXJN01003514">
    <property type="status" value="NOT_ANNOTATED_CDS"/>
    <property type="molecule type" value="Genomic_DNA"/>
</dbReference>
<evidence type="ECO:0000313" key="2">
    <source>
        <dbReference type="Proteomes" id="UP000092460"/>
    </source>
</evidence>